<dbReference type="EMBL" id="CAJVPW010045348">
    <property type="protein sequence ID" value="CAG8755708.1"/>
    <property type="molecule type" value="Genomic_DNA"/>
</dbReference>
<sequence length="99" mass="11922">GGPFLETVYRQMKDNFQENESLDCLFEQVEDIQDHTIKSYLTKVHRDYQNSKKKDGRTSIAELFQNLKLACQRELEELLEMDHFHLVKSRYIKEKIERL</sequence>
<reference evidence="1" key="1">
    <citation type="submission" date="2021-06" db="EMBL/GenBank/DDBJ databases">
        <authorList>
            <person name="Kallberg Y."/>
            <person name="Tangrot J."/>
            <person name="Rosling A."/>
        </authorList>
    </citation>
    <scope>NUCLEOTIDE SEQUENCE</scope>
    <source>
        <strain evidence="1">28 12/20/2015</strain>
    </source>
</reference>
<feature type="non-terminal residue" evidence="1">
    <location>
        <position position="1"/>
    </location>
</feature>
<protein>
    <submittedName>
        <fullName evidence="1">12036_t:CDS:1</fullName>
    </submittedName>
</protein>
<feature type="non-terminal residue" evidence="1">
    <location>
        <position position="99"/>
    </location>
</feature>
<gene>
    <name evidence="1" type="ORF">SPELUC_LOCUS14786</name>
</gene>
<comment type="caution">
    <text evidence="1">The sequence shown here is derived from an EMBL/GenBank/DDBJ whole genome shotgun (WGS) entry which is preliminary data.</text>
</comment>
<name>A0ACA9QNK4_9GLOM</name>
<proteinExistence type="predicted"/>
<evidence type="ECO:0000313" key="2">
    <source>
        <dbReference type="Proteomes" id="UP000789366"/>
    </source>
</evidence>
<evidence type="ECO:0000313" key="1">
    <source>
        <dbReference type="EMBL" id="CAG8755708.1"/>
    </source>
</evidence>
<keyword evidence="2" id="KW-1185">Reference proteome</keyword>
<organism evidence="1 2">
    <name type="scientific">Cetraspora pellucida</name>
    <dbReference type="NCBI Taxonomy" id="1433469"/>
    <lineage>
        <taxon>Eukaryota</taxon>
        <taxon>Fungi</taxon>
        <taxon>Fungi incertae sedis</taxon>
        <taxon>Mucoromycota</taxon>
        <taxon>Glomeromycotina</taxon>
        <taxon>Glomeromycetes</taxon>
        <taxon>Diversisporales</taxon>
        <taxon>Gigasporaceae</taxon>
        <taxon>Cetraspora</taxon>
    </lineage>
</organism>
<dbReference type="Proteomes" id="UP000789366">
    <property type="component" value="Unassembled WGS sequence"/>
</dbReference>
<accession>A0ACA9QNK4</accession>